<dbReference type="EMBL" id="PKPP01002415">
    <property type="protein sequence ID" value="PWA75416.1"/>
    <property type="molecule type" value="Genomic_DNA"/>
</dbReference>
<evidence type="ECO:0000313" key="2">
    <source>
        <dbReference type="Proteomes" id="UP000245207"/>
    </source>
</evidence>
<reference evidence="1 2" key="1">
    <citation type="journal article" date="2018" name="Mol. Plant">
        <title>The genome of Artemisia annua provides insight into the evolution of Asteraceae family and artemisinin biosynthesis.</title>
        <authorList>
            <person name="Shen Q."/>
            <person name="Zhang L."/>
            <person name="Liao Z."/>
            <person name="Wang S."/>
            <person name="Yan T."/>
            <person name="Shi P."/>
            <person name="Liu M."/>
            <person name="Fu X."/>
            <person name="Pan Q."/>
            <person name="Wang Y."/>
            <person name="Lv Z."/>
            <person name="Lu X."/>
            <person name="Zhang F."/>
            <person name="Jiang W."/>
            <person name="Ma Y."/>
            <person name="Chen M."/>
            <person name="Hao X."/>
            <person name="Li L."/>
            <person name="Tang Y."/>
            <person name="Lv G."/>
            <person name="Zhou Y."/>
            <person name="Sun X."/>
            <person name="Brodelius P.E."/>
            <person name="Rose J.K.C."/>
            <person name="Tang K."/>
        </authorList>
    </citation>
    <scope>NUCLEOTIDE SEQUENCE [LARGE SCALE GENOMIC DNA]</scope>
    <source>
        <strain evidence="2">cv. Huhao1</strain>
        <tissue evidence="1">Leaf</tissue>
    </source>
</reference>
<protein>
    <submittedName>
        <fullName evidence="1">Uncharacterized protein</fullName>
    </submittedName>
</protein>
<dbReference type="OrthoDB" id="1666109at2759"/>
<evidence type="ECO:0000313" key="1">
    <source>
        <dbReference type="EMBL" id="PWA75416.1"/>
    </source>
</evidence>
<keyword evidence="2" id="KW-1185">Reference proteome</keyword>
<dbReference type="Proteomes" id="UP000245207">
    <property type="component" value="Unassembled WGS sequence"/>
</dbReference>
<sequence>MMHMKTGDSLRSVNHGMSNDVSETVEKFIKGHYQKCMEEVFIEMMNKVLKLQTRRMKTCRIRSNQIPRISYVAELRMMSWHQEHQLTTSKLILNRSVAQLHPAVLPSYRFLNTSSVHPQGPAAPSLYGPVELNLSASWAFEYYYK</sequence>
<proteinExistence type="predicted"/>
<organism evidence="1 2">
    <name type="scientific">Artemisia annua</name>
    <name type="common">Sweet wormwood</name>
    <dbReference type="NCBI Taxonomy" id="35608"/>
    <lineage>
        <taxon>Eukaryota</taxon>
        <taxon>Viridiplantae</taxon>
        <taxon>Streptophyta</taxon>
        <taxon>Embryophyta</taxon>
        <taxon>Tracheophyta</taxon>
        <taxon>Spermatophyta</taxon>
        <taxon>Magnoliopsida</taxon>
        <taxon>eudicotyledons</taxon>
        <taxon>Gunneridae</taxon>
        <taxon>Pentapetalae</taxon>
        <taxon>asterids</taxon>
        <taxon>campanulids</taxon>
        <taxon>Asterales</taxon>
        <taxon>Asteraceae</taxon>
        <taxon>Asteroideae</taxon>
        <taxon>Anthemideae</taxon>
        <taxon>Artemisiinae</taxon>
        <taxon>Artemisia</taxon>
    </lineage>
</organism>
<name>A0A2U1NPJ1_ARTAN</name>
<dbReference type="AlphaFoldDB" id="A0A2U1NPJ1"/>
<gene>
    <name evidence="1" type="ORF">CTI12_AA242030</name>
</gene>
<accession>A0A2U1NPJ1</accession>
<comment type="caution">
    <text evidence="1">The sequence shown here is derived from an EMBL/GenBank/DDBJ whole genome shotgun (WGS) entry which is preliminary data.</text>
</comment>